<evidence type="ECO:0000313" key="2">
    <source>
        <dbReference type="EMBL" id="ASK77655.1"/>
    </source>
</evidence>
<gene>
    <name evidence="2" type="ORF">CF386_00400</name>
</gene>
<proteinExistence type="predicted"/>
<organism evidence="2 3">
    <name type="scientific">Paraphotobacterium marinum</name>
    <dbReference type="NCBI Taxonomy" id="1755811"/>
    <lineage>
        <taxon>Bacteria</taxon>
        <taxon>Pseudomonadati</taxon>
        <taxon>Pseudomonadota</taxon>
        <taxon>Gammaproteobacteria</taxon>
        <taxon>Vibrionales</taxon>
        <taxon>Vibrionaceae</taxon>
        <taxon>Paraphotobacterium</taxon>
    </lineage>
</organism>
<dbReference type="Gene3D" id="3.40.50.10770">
    <property type="entry name" value="Hypothetical protein VC1899 like domain (Restriction endonuclease-like)"/>
    <property type="match status" value="1"/>
</dbReference>
<sequence length="380" mass="44570">MMNIHIGVLDSDPIRLITPILDSHLKITKLILFGKHNNKGLYERIKSLLEPKVMVCFLDLSTSTNFFEFYELHLFSILQLENSSVFFNASCGHRKYILPLYEFCVIHKIQTYYIDEYSDDLIWINNPKKKHYQIADKINIPQFLHIFNLQSLQSDSINFEDKYRGIKDIHQKWVKNAKYLAPGFATLNYLATTCRKTQSLTIELTPKQQGYKELSEILTDLSLFKLIDYENGVLSFKNEESRKYANGEWIENFIFNIILDLKSQLSTIQDVCYNLEIHRNLNDRIIKNELDIVVIVNNKLHIIECKTKDMRSGDDTLYKLESLREFFGGIQSRAMLLSYREVRNYDLSRADDLNIKIIGPNDFHCIKKEILSWFKEAGGH</sequence>
<dbReference type="CDD" id="cd22364">
    <property type="entry name" value="VC1899-like"/>
    <property type="match status" value="1"/>
</dbReference>
<keyword evidence="3" id="KW-1185">Reference proteome</keyword>
<dbReference type="Pfam" id="PF09002">
    <property type="entry name" value="Card1_endonuc"/>
    <property type="match status" value="1"/>
</dbReference>
<dbReference type="Gene3D" id="3.40.1350.10">
    <property type="match status" value="1"/>
</dbReference>
<dbReference type="InterPro" id="IPR011335">
    <property type="entry name" value="Restrct_endonuc-II-like"/>
</dbReference>
<dbReference type="KEGG" id="pmai:CF386_00400"/>
<protein>
    <recommendedName>
        <fullName evidence="1">Card1 endonuclease domain-containing protein</fullName>
    </recommendedName>
</protein>
<reference evidence="2 3" key="1">
    <citation type="journal article" date="2016" name="Int. J. Syst. Evol. Microbiol.">
        <title>Paraphotobacterium marinum gen. nov., sp. nov., a member of the family Vibrionaceae, isolated from surface seawater.</title>
        <authorList>
            <person name="Huang Z."/>
            <person name="Dong C."/>
            <person name="Shao Z."/>
        </authorList>
    </citation>
    <scope>NUCLEOTIDE SEQUENCE [LARGE SCALE GENOMIC DNA]</scope>
    <source>
        <strain evidence="2 3">NSCS20N07D</strain>
    </source>
</reference>
<feature type="domain" description="Card1 endonuclease" evidence="1">
    <location>
        <begin position="239"/>
        <end position="375"/>
    </location>
</feature>
<dbReference type="EMBL" id="CP022355">
    <property type="protein sequence ID" value="ASK77655.1"/>
    <property type="molecule type" value="Genomic_DNA"/>
</dbReference>
<dbReference type="Gene3D" id="1.10.10.680">
    <property type="entry name" value="Hypothetical protein VC1899 (Restriction endonuclease-like)"/>
    <property type="match status" value="1"/>
</dbReference>
<dbReference type="AlphaFoldDB" id="A0A220VBD2"/>
<dbReference type="Proteomes" id="UP000242175">
    <property type="component" value="Chromosome large"/>
</dbReference>
<name>A0A220VBD2_9GAMM</name>
<dbReference type="SUPFAM" id="SSF52980">
    <property type="entry name" value="Restriction endonuclease-like"/>
    <property type="match status" value="1"/>
</dbReference>
<dbReference type="InterPro" id="IPR015093">
    <property type="entry name" value="Card1_endonucl_dom"/>
</dbReference>
<dbReference type="InterPro" id="IPR011856">
    <property type="entry name" value="tRNA_endonuc-like_dom_sf"/>
</dbReference>
<evidence type="ECO:0000313" key="3">
    <source>
        <dbReference type="Proteomes" id="UP000242175"/>
    </source>
</evidence>
<accession>A0A220VBD2</accession>
<evidence type="ECO:0000259" key="1">
    <source>
        <dbReference type="Pfam" id="PF09002"/>
    </source>
</evidence>
<dbReference type="GO" id="GO:0003676">
    <property type="term" value="F:nucleic acid binding"/>
    <property type="evidence" value="ECO:0007669"/>
    <property type="project" value="InterPro"/>
</dbReference>